<accession>W7E0C8</accession>
<dbReference type="OrthoDB" id="5237073at2759"/>
<evidence type="ECO:0000313" key="1">
    <source>
        <dbReference type="EMBL" id="EUN21896.1"/>
    </source>
</evidence>
<dbReference type="Proteomes" id="UP000054337">
    <property type="component" value="Unassembled WGS sequence"/>
</dbReference>
<proteinExistence type="predicted"/>
<organism evidence="1 2">
    <name type="scientific">Bipolaris victoriae (strain FI3)</name>
    <name type="common">Victoria blight of oats agent</name>
    <name type="synonym">Cochliobolus victoriae</name>
    <dbReference type="NCBI Taxonomy" id="930091"/>
    <lineage>
        <taxon>Eukaryota</taxon>
        <taxon>Fungi</taxon>
        <taxon>Dikarya</taxon>
        <taxon>Ascomycota</taxon>
        <taxon>Pezizomycotina</taxon>
        <taxon>Dothideomycetes</taxon>
        <taxon>Pleosporomycetidae</taxon>
        <taxon>Pleosporales</taxon>
        <taxon>Pleosporineae</taxon>
        <taxon>Pleosporaceae</taxon>
        <taxon>Bipolaris</taxon>
    </lineage>
</organism>
<reference evidence="1 2" key="1">
    <citation type="journal article" date="2013" name="PLoS Genet.">
        <title>Comparative genome structure, secondary metabolite, and effector coding capacity across Cochliobolus pathogens.</title>
        <authorList>
            <person name="Condon B.J."/>
            <person name="Leng Y."/>
            <person name="Wu D."/>
            <person name="Bushley K.E."/>
            <person name="Ohm R.A."/>
            <person name="Otillar R."/>
            <person name="Martin J."/>
            <person name="Schackwitz W."/>
            <person name="Grimwood J."/>
            <person name="MohdZainudin N."/>
            <person name="Xue C."/>
            <person name="Wang R."/>
            <person name="Manning V.A."/>
            <person name="Dhillon B."/>
            <person name="Tu Z.J."/>
            <person name="Steffenson B.J."/>
            <person name="Salamov A."/>
            <person name="Sun H."/>
            <person name="Lowry S."/>
            <person name="LaButti K."/>
            <person name="Han J."/>
            <person name="Copeland A."/>
            <person name="Lindquist E."/>
            <person name="Barry K."/>
            <person name="Schmutz J."/>
            <person name="Baker S.E."/>
            <person name="Ciuffetti L.M."/>
            <person name="Grigoriev I.V."/>
            <person name="Zhong S."/>
            <person name="Turgeon B.G."/>
        </authorList>
    </citation>
    <scope>NUCLEOTIDE SEQUENCE [LARGE SCALE GENOMIC DNA]</scope>
    <source>
        <strain evidence="1 2">FI3</strain>
    </source>
</reference>
<sequence>MPEPLFGLMMSPWKVVSKQHPYRQKVAAHFEVSLFTQLHSLLSFLTMFFGHFTLILSCLLLQVYAFRFSPPSDDTAFGINFEKPVGREEDRLNRYLWAGVRDSPYAVHDQKAKVITYRLPLRKRAQDPLIGFPNCLKCAGGARFNGNLNVGRDLTADILKKAIKTGGQDGQCLFYGQRELGALPASLSGVASMLSCSWSQTNPSNGEKTRAIWDMWPKDESRACDKQTETSGYDYYCLDAWKPKCCWLNGLWADGGKEIMEDNIPSRDAREVRTRPYFQQMSQAMAETCTGDVYVVHERYEELATYQPKGQNPSIWISHELPALRRSQLRGILGKVWVIPVVPVLLGGVDGLAANTDRSTWKDQTKVLNPGAARRYVEDHEGMALEWKMIREALQLQERQRASSPPDNSTQALEARWQTCRNSAAEREAKGADYFG</sequence>
<protein>
    <submittedName>
        <fullName evidence="1">Uncharacterized protein</fullName>
    </submittedName>
</protein>
<dbReference type="EMBL" id="KI968829">
    <property type="protein sequence ID" value="EUN21896.1"/>
    <property type="molecule type" value="Genomic_DNA"/>
</dbReference>
<gene>
    <name evidence="1" type="ORF">COCVIDRAFT_30996</name>
</gene>
<dbReference type="GeneID" id="26254668"/>
<evidence type="ECO:0000313" key="2">
    <source>
        <dbReference type="Proteomes" id="UP000054337"/>
    </source>
</evidence>
<name>W7E0C8_BIPV3</name>
<dbReference type="HOGENOM" id="CLU_628481_0_0_1"/>
<keyword evidence="2" id="KW-1185">Reference proteome</keyword>
<dbReference type="AlphaFoldDB" id="W7E0C8"/>
<dbReference type="RefSeq" id="XP_014551472.1">
    <property type="nucleotide sequence ID" value="XM_014695986.1"/>
</dbReference>